<feature type="compositionally biased region" description="Basic and acidic residues" evidence="1">
    <location>
        <begin position="38"/>
        <end position="51"/>
    </location>
</feature>
<evidence type="ECO:0000256" key="1">
    <source>
        <dbReference type="SAM" id="MobiDB-lite"/>
    </source>
</evidence>
<accession>A0A447N9N1</accession>
<feature type="region of interest" description="Disordered" evidence="1">
    <location>
        <begin position="83"/>
        <end position="104"/>
    </location>
</feature>
<name>A0A447N9N1_SALET</name>
<reference evidence="2 3" key="1">
    <citation type="submission" date="2018-12" db="EMBL/GenBank/DDBJ databases">
        <authorList>
            <consortium name="Pathogen Informatics"/>
        </authorList>
    </citation>
    <scope>NUCLEOTIDE SEQUENCE [LARGE SCALE GENOMIC DNA]</scope>
    <source>
        <strain evidence="2 3">NCTC129</strain>
    </source>
</reference>
<proteinExistence type="predicted"/>
<dbReference type="AlphaFoldDB" id="A0A447N9N1"/>
<gene>
    <name evidence="2" type="ORF">NCTC129_06350</name>
</gene>
<sequence>MVNSNFSTLFEISLKLYPTPGPVCHAIFPPLSPAGDVLKPHGNEVPEDFEHSPGPNWQIKESNGTGPTVQYTSWCKVRLIPTRDTGTDSKYDSDALSTRQIKVL</sequence>
<organism evidence="2 3">
    <name type="scientific">Salmonella enterica I</name>
    <dbReference type="NCBI Taxonomy" id="59201"/>
    <lineage>
        <taxon>Bacteria</taxon>
        <taxon>Pseudomonadati</taxon>
        <taxon>Pseudomonadota</taxon>
        <taxon>Gammaproteobacteria</taxon>
        <taxon>Enterobacterales</taxon>
        <taxon>Enterobacteriaceae</taxon>
        <taxon>Salmonella</taxon>
    </lineage>
</organism>
<evidence type="ECO:0000313" key="3">
    <source>
        <dbReference type="Proteomes" id="UP000282086"/>
    </source>
</evidence>
<dbReference type="Proteomes" id="UP000282086">
    <property type="component" value="Chromosome"/>
</dbReference>
<feature type="region of interest" description="Disordered" evidence="1">
    <location>
        <begin position="38"/>
        <end position="65"/>
    </location>
</feature>
<feature type="compositionally biased region" description="Polar residues" evidence="1">
    <location>
        <begin position="95"/>
        <end position="104"/>
    </location>
</feature>
<evidence type="ECO:0000313" key="2">
    <source>
        <dbReference type="EMBL" id="VEA00009.1"/>
    </source>
</evidence>
<dbReference type="EMBL" id="LR134140">
    <property type="protein sequence ID" value="VEA00009.1"/>
    <property type="molecule type" value="Genomic_DNA"/>
</dbReference>
<protein>
    <submittedName>
        <fullName evidence="2">Uncharacterized protein</fullName>
    </submittedName>
</protein>